<dbReference type="Proteomes" id="UP001184150">
    <property type="component" value="Unassembled WGS sequence"/>
</dbReference>
<dbReference type="InterPro" id="IPR009056">
    <property type="entry name" value="Cyt_c-like_dom"/>
</dbReference>
<feature type="signal peptide" evidence="5">
    <location>
        <begin position="1"/>
        <end position="22"/>
    </location>
</feature>
<protein>
    <submittedName>
        <fullName evidence="7">Mono/diheme cytochrome c family protein</fullName>
    </submittedName>
</protein>
<dbReference type="InterPro" id="IPR036909">
    <property type="entry name" value="Cyt_c-like_dom_sf"/>
</dbReference>
<sequence>MTRSMLIMLAAALPLPATPALAQQGGAPAVALPVRQALGKVLPQRSPEQVYAKVCGYCHGRNVGPIILGRGLPAEAVHYIVRHGQNAMPAFRPTEITPAELDTLSQWVSQSPARKEEHGQ</sequence>
<evidence type="ECO:0000256" key="5">
    <source>
        <dbReference type="SAM" id="SignalP"/>
    </source>
</evidence>
<proteinExistence type="predicted"/>
<keyword evidence="5" id="KW-0732">Signal</keyword>
<keyword evidence="3 4" id="KW-0408">Iron</keyword>
<dbReference type="PROSITE" id="PS51007">
    <property type="entry name" value="CYTC"/>
    <property type="match status" value="1"/>
</dbReference>
<organism evidence="7 8">
    <name type="scientific">Novosphingobium capsulatum</name>
    <dbReference type="NCBI Taxonomy" id="13688"/>
    <lineage>
        <taxon>Bacteria</taxon>
        <taxon>Pseudomonadati</taxon>
        <taxon>Pseudomonadota</taxon>
        <taxon>Alphaproteobacteria</taxon>
        <taxon>Sphingomonadales</taxon>
        <taxon>Sphingomonadaceae</taxon>
        <taxon>Novosphingobium</taxon>
    </lineage>
</organism>
<feature type="domain" description="Cytochrome c" evidence="6">
    <location>
        <begin position="42"/>
        <end position="112"/>
    </location>
</feature>
<evidence type="ECO:0000256" key="3">
    <source>
        <dbReference type="ARBA" id="ARBA00023004"/>
    </source>
</evidence>
<dbReference type="Gene3D" id="1.10.760.10">
    <property type="entry name" value="Cytochrome c-like domain"/>
    <property type="match status" value="1"/>
</dbReference>
<reference evidence="7 8" key="1">
    <citation type="submission" date="2023-07" db="EMBL/GenBank/DDBJ databases">
        <title>Sorghum-associated microbial communities from plants grown in Nebraska, USA.</title>
        <authorList>
            <person name="Schachtman D."/>
        </authorList>
    </citation>
    <scope>NUCLEOTIDE SEQUENCE [LARGE SCALE GENOMIC DNA]</scope>
    <source>
        <strain evidence="7 8">DS1027</strain>
    </source>
</reference>
<comment type="caution">
    <text evidence="7">The sequence shown here is derived from an EMBL/GenBank/DDBJ whole genome shotgun (WGS) entry which is preliminary data.</text>
</comment>
<keyword evidence="1 4" id="KW-0349">Heme</keyword>
<feature type="chain" id="PRO_5045685142" evidence="5">
    <location>
        <begin position="23"/>
        <end position="120"/>
    </location>
</feature>
<keyword evidence="2 4" id="KW-0479">Metal-binding</keyword>
<dbReference type="Pfam" id="PF13442">
    <property type="entry name" value="Cytochrome_CBB3"/>
    <property type="match status" value="1"/>
</dbReference>
<evidence type="ECO:0000256" key="2">
    <source>
        <dbReference type="ARBA" id="ARBA00022723"/>
    </source>
</evidence>
<keyword evidence="8" id="KW-1185">Reference proteome</keyword>
<evidence type="ECO:0000259" key="6">
    <source>
        <dbReference type="PROSITE" id="PS51007"/>
    </source>
</evidence>
<gene>
    <name evidence="7" type="ORF">J2792_002276</name>
</gene>
<dbReference type="RefSeq" id="WP_309805280.1">
    <property type="nucleotide sequence ID" value="NZ_JAVDRD010000005.1"/>
</dbReference>
<dbReference type="SUPFAM" id="SSF46626">
    <property type="entry name" value="Cytochrome c"/>
    <property type="match status" value="1"/>
</dbReference>
<evidence type="ECO:0000313" key="8">
    <source>
        <dbReference type="Proteomes" id="UP001184150"/>
    </source>
</evidence>
<evidence type="ECO:0000256" key="4">
    <source>
        <dbReference type="PROSITE-ProRule" id="PRU00433"/>
    </source>
</evidence>
<evidence type="ECO:0000256" key="1">
    <source>
        <dbReference type="ARBA" id="ARBA00022617"/>
    </source>
</evidence>
<name>A0ABU1MM48_9SPHN</name>
<accession>A0ABU1MM48</accession>
<evidence type="ECO:0000313" key="7">
    <source>
        <dbReference type="EMBL" id="MDR6511404.1"/>
    </source>
</evidence>
<dbReference type="EMBL" id="JAVDRD010000005">
    <property type="protein sequence ID" value="MDR6511404.1"/>
    <property type="molecule type" value="Genomic_DNA"/>
</dbReference>